<gene>
    <name evidence="2" type="ORF">PS2015_1516</name>
</gene>
<dbReference type="AlphaFoldDB" id="A0A0S2KCY5"/>
<accession>A0A0S2KCY5</accession>
<dbReference type="Pfam" id="PF04214">
    <property type="entry name" value="DUF411"/>
    <property type="match status" value="1"/>
</dbReference>
<feature type="signal peptide" evidence="1">
    <location>
        <begin position="1"/>
        <end position="24"/>
    </location>
</feature>
<dbReference type="RefSeq" id="WP_082628030.1">
    <property type="nucleotide sequence ID" value="NZ_CP013189.1"/>
</dbReference>
<keyword evidence="1" id="KW-0732">Signal</keyword>
<evidence type="ECO:0000313" key="3">
    <source>
        <dbReference type="Proteomes" id="UP000065641"/>
    </source>
</evidence>
<name>A0A0S2KCY5_9GAMM</name>
<dbReference type="STRING" id="1249552.PS2015_1516"/>
<evidence type="ECO:0000256" key="1">
    <source>
        <dbReference type="SAM" id="SignalP"/>
    </source>
</evidence>
<sequence precursor="true">MRAVSSFVLIGLCAILIACSPAQSRDTVALDVYKSPTCGCCALWVDHAEDRGFSFRVHHLNNDELTLEKLRRGIGLRYHSCHTAVAENGAVFEGHIPAHLISRYLDDTPADSIGLAVPGMPIGSPGMEVGDRLQPYDVLLLKKDGTAELYAQVTDLQSQYQ</sequence>
<dbReference type="PATRIC" id="fig|1249552.3.peg.1520"/>
<protein>
    <submittedName>
        <fullName evidence="2">CopG protein</fullName>
    </submittedName>
</protein>
<organism evidence="2 3">
    <name type="scientific">Pseudohongiella spirulinae</name>
    <dbReference type="NCBI Taxonomy" id="1249552"/>
    <lineage>
        <taxon>Bacteria</taxon>
        <taxon>Pseudomonadati</taxon>
        <taxon>Pseudomonadota</taxon>
        <taxon>Gammaproteobacteria</taxon>
        <taxon>Pseudomonadales</taxon>
        <taxon>Pseudohongiellaceae</taxon>
        <taxon>Pseudohongiella</taxon>
    </lineage>
</organism>
<dbReference type="EMBL" id="CP013189">
    <property type="protein sequence ID" value="ALO46173.1"/>
    <property type="molecule type" value="Genomic_DNA"/>
</dbReference>
<dbReference type="InterPro" id="IPR007332">
    <property type="entry name" value="DUF411"/>
</dbReference>
<dbReference type="Proteomes" id="UP000065641">
    <property type="component" value="Chromosome"/>
</dbReference>
<keyword evidence="3" id="KW-1185">Reference proteome</keyword>
<feature type="chain" id="PRO_5006601487" evidence="1">
    <location>
        <begin position="25"/>
        <end position="161"/>
    </location>
</feature>
<dbReference type="KEGG" id="pspi:PS2015_1516"/>
<reference evidence="2 3" key="1">
    <citation type="submission" date="2015-11" db="EMBL/GenBank/DDBJ databases">
        <authorList>
            <person name="Zhang Y."/>
            <person name="Guo Z."/>
        </authorList>
    </citation>
    <scope>NUCLEOTIDE SEQUENCE [LARGE SCALE GENOMIC DNA]</scope>
    <source>
        <strain evidence="2 3">KCTC 32221</strain>
    </source>
</reference>
<proteinExistence type="predicted"/>
<evidence type="ECO:0000313" key="2">
    <source>
        <dbReference type="EMBL" id="ALO46173.1"/>
    </source>
</evidence>
<dbReference type="PROSITE" id="PS51257">
    <property type="entry name" value="PROKAR_LIPOPROTEIN"/>
    <property type="match status" value="1"/>
</dbReference>